<evidence type="ECO:0000256" key="7">
    <source>
        <dbReference type="ARBA" id="ARBA00037273"/>
    </source>
</evidence>
<evidence type="ECO:0000256" key="9">
    <source>
        <dbReference type="PROSITE-ProRule" id="PRU00703"/>
    </source>
</evidence>
<proteinExistence type="inferred from homology"/>
<dbReference type="PANTHER" id="PTHR22777">
    <property type="entry name" value="HEMOLYSIN-RELATED"/>
    <property type="match status" value="1"/>
</dbReference>
<dbReference type="Pfam" id="PF03471">
    <property type="entry name" value="CorC_HlyC"/>
    <property type="match status" value="1"/>
</dbReference>
<evidence type="ECO:0000256" key="1">
    <source>
        <dbReference type="ARBA" id="ARBA00006337"/>
    </source>
</evidence>
<dbReference type="EMBL" id="CP091512">
    <property type="protein sequence ID" value="UOO92797.1"/>
    <property type="molecule type" value="Genomic_DNA"/>
</dbReference>
<evidence type="ECO:0000256" key="3">
    <source>
        <dbReference type="ARBA" id="ARBA00022737"/>
    </source>
</evidence>
<dbReference type="RefSeq" id="WP_019957129.1">
    <property type="nucleotide sequence ID" value="NZ_CP091512.1"/>
</dbReference>
<dbReference type="InterPro" id="IPR036318">
    <property type="entry name" value="FAD-bd_PCMH-like_sf"/>
</dbReference>
<dbReference type="Gene3D" id="3.30.465.10">
    <property type="match status" value="1"/>
</dbReference>
<evidence type="ECO:0000256" key="6">
    <source>
        <dbReference type="ARBA" id="ARBA00023285"/>
    </source>
</evidence>
<dbReference type="Proteomes" id="UP000832034">
    <property type="component" value="Chromosome"/>
</dbReference>
<keyword evidence="6" id="KW-0170">Cobalt</keyword>
<dbReference type="PANTHER" id="PTHR22777:SF27">
    <property type="entry name" value="MAGNESIUM AND COBALT EFFLUX PROTEIN CORC"/>
    <property type="match status" value="1"/>
</dbReference>
<evidence type="ECO:0000313" key="12">
    <source>
        <dbReference type="Proteomes" id="UP000832034"/>
    </source>
</evidence>
<comment type="similarity">
    <text evidence="1">Belongs to the UPF0053 family.</text>
</comment>
<evidence type="ECO:0000256" key="4">
    <source>
        <dbReference type="ARBA" id="ARBA00022842"/>
    </source>
</evidence>
<accession>A0ABY4EAL5</accession>
<gene>
    <name evidence="11" type="ORF">LVJ81_01755</name>
</gene>
<feature type="domain" description="CBS" evidence="10">
    <location>
        <begin position="66"/>
        <end position="125"/>
    </location>
</feature>
<keyword evidence="5 9" id="KW-0129">CBS domain</keyword>
<reference evidence="11" key="1">
    <citation type="submission" date="2021-12" db="EMBL/GenBank/DDBJ databases">
        <authorList>
            <person name="Veyrier F.J."/>
        </authorList>
    </citation>
    <scope>NUCLEOTIDE SEQUENCE</scope>
    <source>
        <strain evidence="11">SAG 1488-6</strain>
    </source>
</reference>
<keyword evidence="3" id="KW-0677">Repeat</keyword>
<dbReference type="Pfam" id="PF00571">
    <property type="entry name" value="CBS"/>
    <property type="match status" value="2"/>
</dbReference>
<dbReference type="InterPro" id="IPR016169">
    <property type="entry name" value="FAD-bd_PCMH_sub2"/>
</dbReference>
<name>A0ABY4EAL5_VITST</name>
<dbReference type="SMART" id="SM00116">
    <property type="entry name" value="CBS"/>
    <property type="match status" value="2"/>
</dbReference>
<dbReference type="SUPFAM" id="SSF56176">
    <property type="entry name" value="FAD-binding/transporter-associated domain-like"/>
    <property type="match status" value="1"/>
</dbReference>
<dbReference type="Pfam" id="PF21917">
    <property type="entry name" value="NMB0537_N"/>
    <property type="match status" value="1"/>
</dbReference>
<sequence length="278" mass="31587">MDEGSSKKPNFFERILSRLSNDTPESPAEILDVLRLAADNEVVDKETLELLENVLDFADLEVRDVMVTRSQMDVIKANDSIERIIAYVQETSHSRFPVIGEDKDEVLGIVHAKDLLRFFGQPEQFQLANILRPAVFVPESKSLTNIMKDFRAQRNHMAVVIDEYGGVSGLVTLEDVTEEIMGDIEDEFDLDDNEDQIFAISPERFRVNATTEVEDFNEYFKTQFSDEEVDTIGGLVIQEFGRLPARGDKITIGDWTFTIARADARRLHVLLVTPNTEE</sequence>
<keyword evidence="12" id="KW-1185">Reference proteome</keyword>
<keyword evidence="2" id="KW-0813">Transport</keyword>
<dbReference type="InterPro" id="IPR000644">
    <property type="entry name" value="CBS_dom"/>
</dbReference>
<evidence type="ECO:0000313" key="11">
    <source>
        <dbReference type="EMBL" id="UOO92797.1"/>
    </source>
</evidence>
<dbReference type="InterPro" id="IPR044751">
    <property type="entry name" value="Ion_transp-like_CBS"/>
</dbReference>
<evidence type="ECO:0000256" key="8">
    <source>
        <dbReference type="ARBA" id="ARBA00040729"/>
    </source>
</evidence>
<dbReference type="SUPFAM" id="SSF54631">
    <property type="entry name" value="CBS-domain pair"/>
    <property type="match status" value="1"/>
</dbReference>
<comment type="function">
    <text evidence="7">Plays a role in the transport of magnesium and cobalt ions.</text>
</comment>
<evidence type="ECO:0000256" key="5">
    <source>
        <dbReference type="ARBA" id="ARBA00023122"/>
    </source>
</evidence>
<evidence type="ECO:0000259" key="10">
    <source>
        <dbReference type="PROSITE" id="PS51371"/>
    </source>
</evidence>
<dbReference type="InterPro" id="IPR054115">
    <property type="entry name" value="CorC_N"/>
</dbReference>
<reference evidence="11" key="2">
    <citation type="journal article" date="2022" name="Res Sq">
        <title>Evolution of multicellular longitudinally dividing oral cavity symbionts (Neisseriaceae).</title>
        <authorList>
            <person name="Nyongesa S."/>
            <person name="Weber P."/>
            <person name="Bernet E."/>
            <person name="Pullido F."/>
            <person name="Nieckarz M."/>
            <person name="Delaby M."/>
            <person name="Nieves C."/>
            <person name="Viehboeck T."/>
            <person name="Krause N."/>
            <person name="Rivera-Millot A."/>
            <person name="Nakamura A."/>
            <person name="Vischer N."/>
            <person name="VanNieuwenhze M."/>
            <person name="Brun Y."/>
            <person name="Cava F."/>
            <person name="Bulgheresi S."/>
            <person name="Veyrier F."/>
        </authorList>
    </citation>
    <scope>NUCLEOTIDE SEQUENCE</scope>
    <source>
        <strain evidence="11">SAG 1488-6</strain>
    </source>
</reference>
<dbReference type="CDD" id="cd04590">
    <property type="entry name" value="CBS_pair_CorC_HlyC_assoc"/>
    <property type="match status" value="1"/>
</dbReference>
<dbReference type="SMART" id="SM01091">
    <property type="entry name" value="CorC_HlyC"/>
    <property type="match status" value="1"/>
</dbReference>
<evidence type="ECO:0000256" key="2">
    <source>
        <dbReference type="ARBA" id="ARBA00022448"/>
    </source>
</evidence>
<dbReference type="PROSITE" id="PS51371">
    <property type="entry name" value="CBS"/>
    <property type="match status" value="2"/>
</dbReference>
<dbReference type="Gene3D" id="3.10.580.10">
    <property type="entry name" value="CBS-domain"/>
    <property type="match status" value="1"/>
</dbReference>
<organism evidence="11 12">
    <name type="scientific">Vitreoscilla stercoraria</name>
    <dbReference type="NCBI Taxonomy" id="61"/>
    <lineage>
        <taxon>Bacteria</taxon>
        <taxon>Pseudomonadati</taxon>
        <taxon>Pseudomonadota</taxon>
        <taxon>Betaproteobacteria</taxon>
        <taxon>Neisseriales</taxon>
        <taxon>Neisseriaceae</taxon>
        <taxon>Vitreoscilla</taxon>
    </lineage>
</organism>
<feature type="domain" description="CBS" evidence="10">
    <location>
        <begin position="130"/>
        <end position="187"/>
    </location>
</feature>
<dbReference type="InterPro" id="IPR005170">
    <property type="entry name" value="Transptr-assoc_dom"/>
</dbReference>
<dbReference type="InterPro" id="IPR046342">
    <property type="entry name" value="CBS_dom_sf"/>
</dbReference>
<protein>
    <recommendedName>
        <fullName evidence="8">Magnesium and cobalt efflux protein CorC</fullName>
    </recommendedName>
</protein>
<keyword evidence="4" id="KW-0460">Magnesium</keyword>